<sequence>MLFARWHDVCGHHRQYKEHRPFLQMYCFIGYTLIPGPGIPSQYSTLACALQAHCYISAPRDVTVEQRRHGSFFNKLTADELWKGVLAETTTGRRGRGKRTKKKLKRDLNRGQIIGEGRSGFLWPGLNAPVLKDGAVQTIGKRDKEEWEKLQAEIIRRRDEWDKKRKMKVKRERGWTGNSWGGISIGPPDPGPKGESCHLDDEMYPEFSVEVHTNRTLCEAGQETYEDFDSRVIQKSLSVRVADPSLIRLTFHFMRCFCIPRACSLLELVILSAFLITQNSALQAVAVLN</sequence>
<evidence type="ECO:0000313" key="1">
    <source>
        <dbReference type="EMBL" id="KAH8016328.1"/>
    </source>
</evidence>
<reference evidence="1" key="1">
    <citation type="submission" date="2021-08" db="EMBL/GenBank/DDBJ databases">
        <title>The first chromosome-level gecko genome reveals the dynamic sex chromosomes of Neotropical dwarf geckos (Sphaerodactylidae: Sphaerodactylus).</title>
        <authorList>
            <person name="Pinto B.J."/>
            <person name="Keating S.E."/>
            <person name="Gamble T."/>
        </authorList>
    </citation>
    <scope>NUCLEOTIDE SEQUENCE</scope>
    <source>
        <strain evidence="1">TG3544</strain>
    </source>
</reference>
<accession>A0ACB8G9R0</accession>
<name>A0ACB8G9R0_9SAUR</name>
<dbReference type="EMBL" id="CM037614">
    <property type="protein sequence ID" value="KAH8016328.1"/>
    <property type="molecule type" value="Genomic_DNA"/>
</dbReference>
<protein>
    <submittedName>
        <fullName evidence="1">Uncharacterized protein</fullName>
    </submittedName>
</protein>
<proteinExistence type="predicted"/>
<gene>
    <name evidence="1" type="ORF">K3G42_016584</name>
</gene>
<dbReference type="Proteomes" id="UP000827872">
    <property type="component" value="Linkage Group LG01"/>
</dbReference>
<comment type="caution">
    <text evidence="1">The sequence shown here is derived from an EMBL/GenBank/DDBJ whole genome shotgun (WGS) entry which is preliminary data.</text>
</comment>
<evidence type="ECO:0000313" key="2">
    <source>
        <dbReference type="Proteomes" id="UP000827872"/>
    </source>
</evidence>
<organism evidence="1 2">
    <name type="scientific">Sphaerodactylus townsendi</name>
    <dbReference type="NCBI Taxonomy" id="933632"/>
    <lineage>
        <taxon>Eukaryota</taxon>
        <taxon>Metazoa</taxon>
        <taxon>Chordata</taxon>
        <taxon>Craniata</taxon>
        <taxon>Vertebrata</taxon>
        <taxon>Euteleostomi</taxon>
        <taxon>Lepidosauria</taxon>
        <taxon>Squamata</taxon>
        <taxon>Bifurcata</taxon>
        <taxon>Gekkota</taxon>
        <taxon>Sphaerodactylidae</taxon>
        <taxon>Sphaerodactylus</taxon>
    </lineage>
</organism>
<keyword evidence="2" id="KW-1185">Reference proteome</keyword>